<feature type="region of interest" description="Disordered" evidence="1">
    <location>
        <begin position="1"/>
        <end position="53"/>
    </location>
</feature>
<sequence length="85" mass="8777">MNRSHKFNRGDDVAVAGSVVNSAEKVEGPGTRGAKESVNDSKDEDGSDVTSTLSGLLAGLPTLAGPQRLANSLRQKFASNSGESM</sequence>
<dbReference type="Proteomes" id="UP000036403">
    <property type="component" value="Unassembled WGS sequence"/>
</dbReference>
<dbReference type="PaxDb" id="67767-A0A0J7KZ73"/>
<comment type="caution">
    <text evidence="2">The sequence shown here is derived from an EMBL/GenBank/DDBJ whole genome shotgun (WGS) entry which is preliminary data.</text>
</comment>
<proteinExistence type="predicted"/>
<accession>A0A0J7KZ73</accession>
<name>A0A0J7KZ73_LASNI</name>
<protein>
    <submittedName>
        <fullName evidence="2">Vesicular acetylcholine transporter-like protein</fullName>
    </submittedName>
</protein>
<keyword evidence="3" id="KW-1185">Reference proteome</keyword>
<organism evidence="2 3">
    <name type="scientific">Lasius niger</name>
    <name type="common">Black garden ant</name>
    <dbReference type="NCBI Taxonomy" id="67767"/>
    <lineage>
        <taxon>Eukaryota</taxon>
        <taxon>Metazoa</taxon>
        <taxon>Ecdysozoa</taxon>
        <taxon>Arthropoda</taxon>
        <taxon>Hexapoda</taxon>
        <taxon>Insecta</taxon>
        <taxon>Pterygota</taxon>
        <taxon>Neoptera</taxon>
        <taxon>Endopterygota</taxon>
        <taxon>Hymenoptera</taxon>
        <taxon>Apocrita</taxon>
        <taxon>Aculeata</taxon>
        <taxon>Formicoidea</taxon>
        <taxon>Formicidae</taxon>
        <taxon>Formicinae</taxon>
        <taxon>Lasius</taxon>
        <taxon>Lasius</taxon>
    </lineage>
</organism>
<gene>
    <name evidence="2" type="ORF">RF55_4116</name>
</gene>
<reference evidence="2 3" key="1">
    <citation type="submission" date="2015-04" db="EMBL/GenBank/DDBJ databases">
        <title>Lasius niger genome sequencing.</title>
        <authorList>
            <person name="Konorov E.A."/>
            <person name="Nikitin M.A."/>
            <person name="Kirill M.V."/>
            <person name="Chang P."/>
        </authorList>
    </citation>
    <scope>NUCLEOTIDE SEQUENCE [LARGE SCALE GENOMIC DNA]</scope>
    <source>
        <tissue evidence="2">Whole</tissue>
    </source>
</reference>
<evidence type="ECO:0000313" key="3">
    <source>
        <dbReference type="Proteomes" id="UP000036403"/>
    </source>
</evidence>
<evidence type="ECO:0000313" key="2">
    <source>
        <dbReference type="EMBL" id="KMQ95656.1"/>
    </source>
</evidence>
<dbReference type="EMBL" id="LBMM01001845">
    <property type="protein sequence ID" value="KMQ95656.1"/>
    <property type="molecule type" value="Genomic_DNA"/>
</dbReference>
<evidence type="ECO:0000256" key="1">
    <source>
        <dbReference type="SAM" id="MobiDB-lite"/>
    </source>
</evidence>
<dbReference type="OrthoDB" id="7701089at2759"/>
<dbReference type="AlphaFoldDB" id="A0A0J7KZ73"/>